<evidence type="ECO:0000313" key="2">
    <source>
        <dbReference type="EMBL" id="MBW0569519.1"/>
    </source>
</evidence>
<protein>
    <submittedName>
        <fullName evidence="2">Uncharacterized protein</fullName>
    </submittedName>
</protein>
<keyword evidence="3" id="KW-1185">Reference proteome</keyword>
<sequence length="88" mass="9517">MAFWVAIQVFLKGLEADQGKLKMKRGESEETEVVAALAGAPEASEAPNLSHSNQPLVSNSIHGTTNSRRFTKGHLKSPRIQDSINEGT</sequence>
<organism evidence="2 3">
    <name type="scientific">Austropuccinia psidii MF-1</name>
    <dbReference type="NCBI Taxonomy" id="1389203"/>
    <lineage>
        <taxon>Eukaryota</taxon>
        <taxon>Fungi</taxon>
        <taxon>Dikarya</taxon>
        <taxon>Basidiomycota</taxon>
        <taxon>Pucciniomycotina</taxon>
        <taxon>Pucciniomycetes</taxon>
        <taxon>Pucciniales</taxon>
        <taxon>Sphaerophragmiaceae</taxon>
        <taxon>Austropuccinia</taxon>
    </lineage>
</organism>
<proteinExistence type="predicted"/>
<reference evidence="2" key="1">
    <citation type="submission" date="2021-03" db="EMBL/GenBank/DDBJ databases">
        <title>Draft genome sequence of rust myrtle Austropuccinia psidii MF-1, a brazilian biotype.</title>
        <authorList>
            <person name="Quecine M.C."/>
            <person name="Pachon D.M.R."/>
            <person name="Bonatelli M.L."/>
            <person name="Correr F.H."/>
            <person name="Franceschini L.M."/>
            <person name="Leite T.F."/>
            <person name="Margarido G.R.A."/>
            <person name="Almeida C.A."/>
            <person name="Ferrarezi J.A."/>
            <person name="Labate C.A."/>
        </authorList>
    </citation>
    <scope>NUCLEOTIDE SEQUENCE</scope>
    <source>
        <strain evidence="2">MF-1</strain>
    </source>
</reference>
<name>A0A9Q3JW93_9BASI</name>
<comment type="caution">
    <text evidence="2">The sequence shown here is derived from an EMBL/GenBank/DDBJ whole genome shotgun (WGS) entry which is preliminary data.</text>
</comment>
<dbReference type="Proteomes" id="UP000765509">
    <property type="component" value="Unassembled WGS sequence"/>
</dbReference>
<gene>
    <name evidence="2" type="ORF">O181_109234</name>
</gene>
<dbReference type="EMBL" id="AVOT02084520">
    <property type="protein sequence ID" value="MBW0569519.1"/>
    <property type="molecule type" value="Genomic_DNA"/>
</dbReference>
<feature type="region of interest" description="Disordered" evidence="1">
    <location>
        <begin position="40"/>
        <end position="88"/>
    </location>
</feature>
<accession>A0A9Q3JW93</accession>
<evidence type="ECO:0000256" key="1">
    <source>
        <dbReference type="SAM" id="MobiDB-lite"/>
    </source>
</evidence>
<evidence type="ECO:0000313" key="3">
    <source>
        <dbReference type="Proteomes" id="UP000765509"/>
    </source>
</evidence>
<dbReference type="AlphaFoldDB" id="A0A9Q3JW93"/>
<feature type="compositionally biased region" description="Polar residues" evidence="1">
    <location>
        <begin position="49"/>
        <end position="68"/>
    </location>
</feature>